<proteinExistence type="predicted"/>
<keyword evidence="2" id="KW-1185">Reference proteome</keyword>
<gene>
    <name evidence="1" type="ORF">D2V08_03190</name>
</gene>
<evidence type="ECO:0000313" key="2">
    <source>
        <dbReference type="Proteomes" id="UP000266067"/>
    </source>
</evidence>
<dbReference type="AlphaFoldDB" id="A0A3A1NA80"/>
<comment type="caution">
    <text evidence="1">The sequence shown here is derived from an EMBL/GenBank/DDBJ whole genome shotgun (WGS) entry which is preliminary data.</text>
</comment>
<dbReference type="Proteomes" id="UP000266067">
    <property type="component" value="Unassembled WGS sequence"/>
</dbReference>
<accession>A0A3A1NA80</accession>
<evidence type="ECO:0000313" key="1">
    <source>
        <dbReference type="EMBL" id="RIV36087.1"/>
    </source>
</evidence>
<organism evidence="1 2">
    <name type="scientific">Flagellimonas lutimaris</name>
    <dbReference type="NCBI Taxonomy" id="475082"/>
    <lineage>
        <taxon>Bacteria</taxon>
        <taxon>Pseudomonadati</taxon>
        <taxon>Bacteroidota</taxon>
        <taxon>Flavobacteriia</taxon>
        <taxon>Flavobacteriales</taxon>
        <taxon>Flavobacteriaceae</taxon>
        <taxon>Flagellimonas</taxon>
    </lineage>
</organism>
<sequence>MDFHTNTSFKSVSKSLTLAKNSLQLGGIDKKSAFFWPIEKVSVEPNLEQVPFLLYFLTIR</sequence>
<reference evidence="1 2" key="1">
    <citation type="submission" date="2018-08" db="EMBL/GenBank/DDBJ databases">
        <title>Proposal of Muricauda 72 sp.nov. and Muricauda NH166 sp.nov., isolated from seawater.</title>
        <authorList>
            <person name="Cheng H."/>
            <person name="Wu Y.-H."/>
            <person name="Guo L.-L."/>
            <person name="Xu X.-W."/>
        </authorList>
    </citation>
    <scope>NUCLEOTIDE SEQUENCE [LARGE SCALE GENOMIC DNA]</scope>
    <source>
        <strain evidence="1 2">KCTC 22173</strain>
    </source>
</reference>
<name>A0A3A1NA80_9FLAO</name>
<dbReference type="EMBL" id="QXFH01000065">
    <property type="protein sequence ID" value="RIV36087.1"/>
    <property type="molecule type" value="Genomic_DNA"/>
</dbReference>
<protein>
    <submittedName>
        <fullName evidence="1">Uncharacterized protein</fullName>
    </submittedName>
</protein>